<evidence type="ECO:0000256" key="1">
    <source>
        <dbReference type="ARBA" id="ARBA00006976"/>
    </source>
</evidence>
<proteinExistence type="inferred from homology"/>
<sequence length="258" mass="28852">MTNIWAVSTNKGGVLKTSITTNLAGALSKEKKVLIVDTDNQGNVALSFGVNPDSLETTLYDVLVDGVNPHNAIINVYENIDILPSNDDMAFFEFDVLTQREKYQQPFLLLKEAIKPIEKEYDLILIDTPPNLGLTQGNVLSASNSVLIPFQPENYSMRSLVKILQAIENFKEKHNPSLSILGVVATLVDSRTTLHSQVLQECRRFCYENDIRMFETVIPRSVRFAASVAYERLPATLTEKNNPLVASYFDLLKEVQNG</sequence>
<evidence type="ECO:0000259" key="5">
    <source>
        <dbReference type="Pfam" id="PF13614"/>
    </source>
</evidence>
<dbReference type="InterPro" id="IPR025669">
    <property type="entry name" value="AAA_dom"/>
</dbReference>
<protein>
    <recommendedName>
        <fullName evidence="4">Sporulation initiation inhibitor protein Soj</fullName>
    </recommendedName>
</protein>
<comment type="caution">
    <text evidence="6">The sequence shown here is derived from an EMBL/GenBank/DDBJ whole genome shotgun (WGS) entry which is preliminary data.</text>
</comment>
<comment type="subunit">
    <text evidence="3">Dimerizes in the presence of ATP but not ADP; ATP-binding is required for double-stranded (ds)DNA-binding. Interacts with DnaA.</text>
</comment>
<dbReference type="InterPro" id="IPR027417">
    <property type="entry name" value="P-loop_NTPase"/>
</dbReference>
<dbReference type="SUPFAM" id="SSF52540">
    <property type="entry name" value="P-loop containing nucleoside triphosphate hydrolases"/>
    <property type="match status" value="1"/>
</dbReference>
<dbReference type="RefSeq" id="WP_181538885.1">
    <property type="nucleotide sequence ID" value="NZ_JACDUU010000014.1"/>
</dbReference>
<gene>
    <name evidence="6" type="ORF">HNQ85_003496</name>
</gene>
<evidence type="ECO:0000256" key="3">
    <source>
        <dbReference type="ARBA" id="ARBA00062323"/>
    </source>
</evidence>
<comment type="similarity">
    <text evidence="1">Belongs to the ParA family.</text>
</comment>
<dbReference type="PANTHER" id="PTHR13696:SF52">
    <property type="entry name" value="PARA FAMILY PROTEIN CT_582"/>
    <property type="match status" value="1"/>
</dbReference>
<dbReference type="Proteomes" id="UP000580891">
    <property type="component" value="Unassembled WGS sequence"/>
</dbReference>
<name>A0A7W0BWP6_9BACL</name>
<evidence type="ECO:0000256" key="4">
    <source>
        <dbReference type="ARBA" id="ARBA00071824"/>
    </source>
</evidence>
<organism evidence="6 7">
    <name type="scientific">[Anoxybacillus] calidus</name>
    <dbReference type="NCBI Taxonomy" id="575178"/>
    <lineage>
        <taxon>Bacteria</taxon>
        <taxon>Bacillati</taxon>
        <taxon>Bacillota</taxon>
        <taxon>Bacilli</taxon>
        <taxon>Bacillales</taxon>
        <taxon>Anoxybacillaceae</taxon>
        <taxon>Paranoxybacillus</taxon>
    </lineage>
</organism>
<reference evidence="6 7" key="1">
    <citation type="submission" date="2020-07" db="EMBL/GenBank/DDBJ databases">
        <title>Genomic Encyclopedia of Type Strains, Phase IV (KMG-IV): sequencing the most valuable type-strain genomes for metagenomic binning, comparative biology and taxonomic classification.</title>
        <authorList>
            <person name="Goeker M."/>
        </authorList>
    </citation>
    <scope>NUCLEOTIDE SEQUENCE [LARGE SCALE GENOMIC DNA]</scope>
    <source>
        <strain evidence="6 7">DSM 25220</strain>
    </source>
</reference>
<evidence type="ECO:0000256" key="2">
    <source>
        <dbReference type="ARBA" id="ARBA00049360"/>
    </source>
</evidence>
<comment type="catalytic activity">
    <reaction evidence="2">
        <text>ATP + H2O = ADP + phosphate + H(+)</text>
        <dbReference type="Rhea" id="RHEA:13065"/>
        <dbReference type="ChEBI" id="CHEBI:15377"/>
        <dbReference type="ChEBI" id="CHEBI:15378"/>
        <dbReference type="ChEBI" id="CHEBI:30616"/>
        <dbReference type="ChEBI" id="CHEBI:43474"/>
        <dbReference type="ChEBI" id="CHEBI:456216"/>
    </reaction>
</comment>
<keyword evidence="7" id="KW-1185">Reference proteome</keyword>
<dbReference type="CDD" id="cd02042">
    <property type="entry name" value="ParAB_family"/>
    <property type="match status" value="1"/>
</dbReference>
<dbReference type="FunFam" id="3.40.50.300:FF:000285">
    <property type="entry name" value="Sporulation initiation inhibitor Soj"/>
    <property type="match status" value="1"/>
</dbReference>
<dbReference type="Gene3D" id="3.40.50.300">
    <property type="entry name" value="P-loop containing nucleotide triphosphate hydrolases"/>
    <property type="match status" value="1"/>
</dbReference>
<feature type="domain" description="AAA" evidence="5">
    <location>
        <begin position="4"/>
        <end position="180"/>
    </location>
</feature>
<dbReference type="EMBL" id="JACDUU010000014">
    <property type="protein sequence ID" value="MBA2873158.1"/>
    <property type="molecule type" value="Genomic_DNA"/>
</dbReference>
<dbReference type="InterPro" id="IPR050678">
    <property type="entry name" value="DNA_Partitioning_ATPase"/>
</dbReference>
<accession>A0A7W0BWP6</accession>
<dbReference type="Pfam" id="PF13614">
    <property type="entry name" value="AAA_31"/>
    <property type="match status" value="1"/>
</dbReference>
<evidence type="ECO:0000313" key="7">
    <source>
        <dbReference type="Proteomes" id="UP000580891"/>
    </source>
</evidence>
<evidence type="ECO:0000313" key="6">
    <source>
        <dbReference type="EMBL" id="MBA2873158.1"/>
    </source>
</evidence>
<dbReference type="AlphaFoldDB" id="A0A7W0BWP6"/>
<dbReference type="PANTHER" id="PTHR13696">
    <property type="entry name" value="P-LOOP CONTAINING NUCLEOSIDE TRIPHOSPHATE HYDROLASE"/>
    <property type="match status" value="1"/>
</dbReference>